<dbReference type="SMART" id="SM00387">
    <property type="entry name" value="HATPase_c"/>
    <property type="match status" value="1"/>
</dbReference>
<dbReference type="Pfam" id="PF02518">
    <property type="entry name" value="HATPase_c"/>
    <property type="match status" value="1"/>
</dbReference>
<dbReference type="GO" id="GO:0000155">
    <property type="term" value="F:phosphorelay sensor kinase activity"/>
    <property type="evidence" value="ECO:0007669"/>
    <property type="project" value="InterPro"/>
</dbReference>
<evidence type="ECO:0000259" key="13">
    <source>
        <dbReference type="PROSITE" id="PS50109"/>
    </source>
</evidence>
<keyword evidence="10" id="KW-0902">Two-component regulatory system</keyword>
<organism evidence="15 16">
    <name type="scientific">Comamonas testosteroni TK102</name>
    <dbReference type="NCBI Taxonomy" id="1392005"/>
    <lineage>
        <taxon>Bacteria</taxon>
        <taxon>Pseudomonadati</taxon>
        <taxon>Pseudomonadota</taxon>
        <taxon>Betaproteobacteria</taxon>
        <taxon>Burkholderiales</taxon>
        <taxon>Comamonadaceae</taxon>
        <taxon>Comamonas</taxon>
    </lineage>
</organism>
<dbReference type="InterPro" id="IPR035965">
    <property type="entry name" value="PAS-like_dom_sf"/>
</dbReference>
<proteinExistence type="predicted"/>
<dbReference type="InterPro" id="IPR036890">
    <property type="entry name" value="HATPase_C_sf"/>
</dbReference>
<evidence type="ECO:0000256" key="3">
    <source>
        <dbReference type="ARBA" id="ARBA00012438"/>
    </source>
</evidence>
<evidence type="ECO:0000256" key="10">
    <source>
        <dbReference type="ARBA" id="ARBA00023012"/>
    </source>
</evidence>
<evidence type="ECO:0000256" key="7">
    <source>
        <dbReference type="ARBA" id="ARBA00022777"/>
    </source>
</evidence>
<dbReference type="PANTHER" id="PTHR42878">
    <property type="entry name" value="TWO-COMPONENT HISTIDINE KINASE"/>
    <property type="match status" value="1"/>
</dbReference>
<feature type="domain" description="Histidine kinase" evidence="13">
    <location>
        <begin position="355"/>
        <end position="587"/>
    </location>
</feature>
<dbReference type="HOGENOM" id="CLU_000445_114_39_4"/>
<reference evidence="15 16" key="1">
    <citation type="journal article" date="2014" name="Genome Announc.">
        <title>Complete Genome Sequence of Polychlorinated Biphenyl Degrader Comamonas testosteroni TK102 (NBRC 109938).</title>
        <authorList>
            <person name="Fukuda K."/>
            <person name="Hosoyama A."/>
            <person name="Tsuchikane K."/>
            <person name="Ohji S."/>
            <person name="Yamazoe A."/>
            <person name="Fujita N."/>
            <person name="Shintani M."/>
            <person name="Kimbara K."/>
        </authorList>
    </citation>
    <scope>NUCLEOTIDE SEQUENCE [LARGE SCALE GENOMIC DNA]</scope>
    <source>
        <strain evidence="15">TK102</strain>
    </source>
</reference>
<dbReference type="Proteomes" id="UP000028782">
    <property type="component" value="Chromosome"/>
</dbReference>
<dbReference type="InterPro" id="IPR036097">
    <property type="entry name" value="HisK_dim/P_sf"/>
</dbReference>
<dbReference type="Pfam" id="PF13188">
    <property type="entry name" value="PAS_8"/>
    <property type="match status" value="1"/>
</dbReference>
<dbReference type="InterPro" id="IPR003661">
    <property type="entry name" value="HisK_dim/P_dom"/>
</dbReference>
<feature type="transmembrane region" description="Helical" evidence="12">
    <location>
        <begin position="34"/>
        <end position="54"/>
    </location>
</feature>
<dbReference type="Gene3D" id="1.10.287.130">
    <property type="match status" value="1"/>
</dbReference>
<dbReference type="GO" id="GO:0016020">
    <property type="term" value="C:membrane"/>
    <property type="evidence" value="ECO:0007669"/>
    <property type="project" value="UniProtKB-SubCell"/>
</dbReference>
<keyword evidence="7 15" id="KW-0418">Kinase</keyword>
<dbReference type="AlphaFoldDB" id="A0A076PW42"/>
<dbReference type="SUPFAM" id="SSF47384">
    <property type="entry name" value="Homodimeric domain of signal transducing histidine kinase"/>
    <property type="match status" value="1"/>
</dbReference>
<dbReference type="InterPro" id="IPR005467">
    <property type="entry name" value="His_kinase_dom"/>
</dbReference>
<dbReference type="InterPro" id="IPR000014">
    <property type="entry name" value="PAS"/>
</dbReference>
<comment type="subcellular location">
    <subcellularLocation>
        <location evidence="2">Membrane</location>
        <topology evidence="2">Multi-pass membrane protein</topology>
    </subcellularLocation>
</comment>
<keyword evidence="4" id="KW-0808">Transferase</keyword>
<feature type="domain" description="PAS" evidence="14">
    <location>
        <begin position="213"/>
        <end position="253"/>
    </location>
</feature>
<feature type="transmembrane region" description="Helical" evidence="12">
    <location>
        <begin position="127"/>
        <end position="159"/>
    </location>
</feature>
<evidence type="ECO:0000256" key="2">
    <source>
        <dbReference type="ARBA" id="ARBA00004141"/>
    </source>
</evidence>
<dbReference type="KEGG" id="ctes:O987_24435"/>
<evidence type="ECO:0000259" key="14">
    <source>
        <dbReference type="PROSITE" id="PS50112"/>
    </source>
</evidence>
<keyword evidence="6" id="KW-0547">Nucleotide-binding</keyword>
<evidence type="ECO:0000256" key="8">
    <source>
        <dbReference type="ARBA" id="ARBA00022840"/>
    </source>
</evidence>
<dbReference type="GO" id="GO:0005524">
    <property type="term" value="F:ATP binding"/>
    <property type="evidence" value="ECO:0007669"/>
    <property type="project" value="UniProtKB-KW"/>
</dbReference>
<evidence type="ECO:0000256" key="12">
    <source>
        <dbReference type="SAM" id="Phobius"/>
    </source>
</evidence>
<dbReference type="PROSITE" id="PS50112">
    <property type="entry name" value="PAS"/>
    <property type="match status" value="1"/>
</dbReference>
<dbReference type="GO" id="GO:0000156">
    <property type="term" value="F:phosphorelay response regulator activity"/>
    <property type="evidence" value="ECO:0007669"/>
    <property type="project" value="TreeGrafter"/>
</dbReference>
<dbReference type="InterPro" id="IPR050351">
    <property type="entry name" value="BphY/WalK/GraS-like"/>
</dbReference>
<dbReference type="Pfam" id="PF25323">
    <property type="entry name" value="6TM_PilS"/>
    <property type="match status" value="1"/>
</dbReference>
<keyword evidence="5 12" id="KW-0812">Transmembrane</keyword>
<dbReference type="InterPro" id="IPR003594">
    <property type="entry name" value="HATPase_dom"/>
</dbReference>
<gene>
    <name evidence="15" type="ORF">O987_24435</name>
</gene>
<evidence type="ECO:0000256" key="5">
    <source>
        <dbReference type="ARBA" id="ARBA00022692"/>
    </source>
</evidence>
<feature type="transmembrane region" description="Helical" evidence="12">
    <location>
        <begin position="97"/>
        <end position="115"/>
    </location>
</feature>
<keyword evidence="11 12" id="KW-0472">Membrane</keyword>
<dbReference type="PANTHER" id="PTHR42878:SF7">
    <property type="entry name" value="SENSOR HISTIDINE KINASE GLRK"/>
    <property type="match status" value="1"/>
</dbReference>
<keyword evidence="8" id="KW-0067">ATP-binding</keyword>
<evidence type="ECO:0000256" key="1">
    <source>
        <dbReference type="ARBA" id="ARBA00000085"/>
    </source>
</evidence>
<accession>A0A076PW42</accession>
<evidence type="ECO:0000256" key="9">
    <source>
        <dbReference type="ARBA" id="ARBA00022989"/>
    </source>
</evidence>
<feature type="transmembrane region" description="Helical" evidence="12">
    <location>
        <begin position="66"/>
        <end position="85"/>
    </location>
</feature>
<evidence type="ECO:0000256" key="6">
    <source>
        <dbReference type="ARBA" id="ARBA00022741"/>
    </source>
</evidence>
<dbReference type="Pfam" id="PF00512">
    <property type="entry name" value="HisKA"/>
    <property type="match status" value="1"/>
</dbReference>
<dbReference type="Gene3D" id="3.30.450.20">
    <property type="entry name" value="PAS domain"/>
    <property type="match status" value="1"/>
</dbReference>
<dbReference type="EC" id="2.7.13.3" evidence="3"/>
<dbReference type="Gene3D" id="3.30.565.10">
    <property type="entry name" value="Histidine kinase-like ATPase, C-terminal domain"/>
    <property type="match status" value="1"/>
</dbReference>
<dbReference type="SMART" id="SM00388">
    <property type="entry name" value="HisKA"/>
    <property type="match status" value="1"/>
</dbReference>
<evidence type="ECO:0000256" key="4">
    <source>
        <dbReference type="ARBA" id="ARBA00022679"/>
    </source>
</evidence>
<protein>
    <recommendedName>
        <fullName evidence="3">histidine kinase</fullName>
        <ecNumber evidence="3">2.7.13.3</ecNumber>
    </recommendedName>
</protein>
<evidence type="ECO:0000313" key="16">
    <source>
        <dbReference type="Proteomes" id="UP000028782"/>
    </source>
</evidence>
<dbReference type="SUPFAM" id="SSF55785">
    <property type="entry name" value="PYP-like sensor domain (PAS domain)"/>
    <property type="match status" value="1"/>
</dbReference>
<dbReference type="SUPFAM" id="SSF55874">
    <property type="entry name" value="ATPase domain of HSP90 chaperone/DNA topoisomerase II/histidine kinase"/>
    <property type="match status" value="1"/>
</dbReference>
<evidence type="ECO:0000256" key="11">
    <source>
        <dbReference type="ARBA" id="ARBA00023136"/>
    </source>
</evidence>
<dbReference type="CDD" id="cd00082">
    <property type="entry name" value="HisKA"/>
    <property type="match status" value="1"/>
</dbReference>
<evidence type="ECO:0000313" key="15">
    <source>
        <dbReference type="EMBL" id="AIJ48961.1"/>
    </source>
</evidence>
<dbReference type="EMBL" id="CP006704">
    <property type="protein sequence ID" value="AIJ48961.1"/>
    <property type="molecule type" value="Genomic_DNA"/>
</dbReference>
<dbReference type="GO" id="GO:0007234">
    <property type="term" value="P:osmosensory signaling via phosphorelay pathway"/>
    <property type="evidence" value="ECO:0007669"/>
    <property type="project" value="TreeGrafter"/>
</dbReference>
<keyword evidence="9 12" id="KW-1133">Transmembrane helix</keyword>
<name>A0A076PW42_COMTE</name>
<dbReference type="PROSITE" id="PS50109">
    <property type="entry name" value="HIS_KIN"/>
    <property type="match status" value="1"/>
</dbReference>
<dbReference type="GO" id="GO:0030295">
    <property type="term" value="F:protein kinase activator activity"/>
    <property type="evidence" value="ECO:0007669"/>
    <property type="project" value="TreeGrafter"/>
</dbReference>
<dbReference type="RefSeq" id="WP_043375139.1">
    <property type="nucleotide sequence ID" value="NZ_CP006704.1"/>
</dbReference>
<sequence length="601" mass="66217">MVNSTSPWQHTAIPLDAAISRRADASLNAPFVRLWQAFLSGRVLLALALILLQTLNLQLQNISSPLAWLICFTYLALTVVLRLAAARHLPAPRAALQWLPVIGVDIAVIFLLQIFQVGSLNYTALLAIPVLISSALGGLMLAFGATAGITLLTLAYTFWQYHGGLNDGAQSYYQAAFSCAGYFCVAYLTHELAKRVRRERSQALFDRLRTQTQEQVNSLVINHFSDGVLVVDSSLQVLQANPAALQLLGLAMDHPQPFSLQAHSWWEPLAHATQASFAHARPLSATIHLQAHERHGATGIHVRTRITEVSAPYLDEGPQAQASHSLCVMFLHDLREMEAQLRTEKLASMGRMSAAVAHEIRNPLAAITQANALLAEDLSSQPGPQQLCRIVGQNADRLARIAEEILNLARVQQDSETHQGQSLPLDNLLAQISHEWRMQATPSRQLLLRLNATARHILFDEEHLRRVLINLLDNAQRHRSNAGHETGLQLISGHGPLNGQPQGLAPQDDICWFMVWSDGAPLDSSVERHLFEPFFSSQSRSSGLGLYICRELCQRYDASISYQRLSLRTPQGDVDGNAFIVTLRSGPASLASHGLFDSIMV</sequence>
<comment type="catalytic activity">
    <reaction evidence="1">
        <text>ATP + protein L-histidine = ADP + protein N-phospho-L-histidine.</text>
        <dbReference type="EC" id="2.7.13.3"/>
    </reaction>
</comment>